<dbReference type="PANTHER" id="PTHR47512">
    <property type="entry name" value="EXPRESSED PROTEIN"/>
    <property type="match status" value="1"/>
</dbReference>
<dbReference type="PANTHER" id="PTHR47512:SF3">
    <property type="entry name" value="CHALCONE-FLAVONONE ISOMERASE FAMILY PROTEIN"/>
    <property type="match status" value="1"/>
</dbReference>
<feature type="compositionally biased region" description="Polar residues" evidence="1">
    <location>
        <begin position="214"/>
        <end position="231"/>
    </location>
</feature>
<feature type="compositionally biased region" description="Low complexity" evidence="1">
    <location>
        <begin position="13"/>
        <end position="26"/>
    </location>
</feature>
<proteinExistence type="predicted"/>
<evidence type="ECO:0000313" key="3">
    <source>
        <dbReference type="Proteomes" id="UP001054252"/>
    </source>
</evidence>
<gene>
    <name evidence="2" type="ORF">SLEP1_g28544</name>
</gene>
<feature type="region of interest" description="Disordered" evidence="1">
    <location>
        <begin position="214"/>
        <end position="244"/>
    </location>
</feature>
<evidence type="ECO:0000256" key="1">
    <source>
        <dbReference type="SAM" id="MobiDB-lite"/>
    </source>
</evidence>
<protein>
    <submittedName>
        <fullName evidence="2">Uncharacterized protein</fullName>
    </submittedName>
</protein>
<dbReference type="EMBL" id="BPVZ01000049">
    <property type="protein sequence ID" value="GKV18123.1"/>
    <property type="molecule type" value="Genomic_DNA"/>
</dbReference>
<keyword evidence="3" id="KW-1185">Reference proteome</keyword>
<accession>A0AAV5K3R5</accession>
<feature type="region of interest" description="Disordered" evidence="1">
    <location>
        <begin position="1"/>
        <end position="42"/>
    </location>
</feature>
<sequence>METPLSMRRVTRSMTALNNSATNSNSVPVSRKIEDSETCVSKSRTRNAKQQQDRSALFDITNDSPIVGLAMQRPSSAITKQSNRHKKTPGSGEALLRGQVKTLLQKVEEEAELSKLSMESRPFLHLKSFVNSPMGLLAPTPANTPQVTNLSGVGGISNDFVLVTASPVSEEQQTMKSQVVNDIFEGAKEETLESQKSLITRSLLLDFCEKFETSDSSECPSDVSHVTTGNSESKEKSTPEDDDASVWSIQVNASIHDEDEEEEVIEEVEEVEDEYNKEGEEDGGLVDELCEGISKISMKAKHTRFVYNSDGELEREEEWEVQQKNTSIQDDEKGGNLSFSFLF</sequence>
<comment type="caution">
    <text evidence="2">The sequence shown here is derived from an EMBL/GenBank/DDBJ whole genome shotgun (WGS) entry which is preliminary data.</text>
</comment>
<reference evidence="2 3" key="1">
    <citation type="journal article" date="2021" name="Commun. Biol.">
        <title>The genome of Shorea leprosula (Dipterocarpaceae) highlights the ecological relevance of drought in aseasonal tropical rainforests.</title>
        <authorList>
            <person name="Ng K.K.S."/>
            <person name="Kobayashi M.J."/>
            <person name="Fawcett J.A."/>
            <person name="Hatakeyama M."/>
            <person name="Paape T."/>
            <person name="Ng C.H."/>
            <person name="Ang C.C."/>
            <person name="Tnah L.H."/>
            <person name="Lee C.T."/>
            <person name="Nishiyama T."/>
            <person name="Sese J."/>
            <person name="O'Brien M.J."/>
            <person name="Copetti D."/>
            <person name="Mohd Noor M.I."/>
            <person name="Ong R.C."/>
            <person name="Putra M."/>
            <person name="Sireger I.Z."/>
            <person name="Indrioko S."/>
            <person name="Kosugi Y."/>
            <person name="Izuno A."/>
            <person name="Isagi Y."/>
            <person name="Lee S.L."/>
            <person name="Shimizu K.K."/>
        </authorList>
    </citation>
    <scope>NUCLEOTIDE SEQUENCE [LARGE SCALE GENOMIC DNA]</scope>
    <source>
        <strain evidence="2">214</strain>
    </source>
</reference>
<dbReference type="AlphaFoldDB" id="A0AAV5K3R5"/>
<name>A0AAV5K3R5_9ROSI</name>
<organism evidence="2 3">
    <name type="scientific">Rubroshorea leprosula</name>
    <dbReference type="NCBI Taxonomy" id="152421"/>
    <lineage>
        <taxon>Eukaryota</taxon>
        <taxon>Viridiplantae</taxon>
        <taxon>Streptophyta</taxon>
        <taxon>Embryophyta</taxon>
        <taxon>Tracheophyta</taxon>
        <taxon>Spermatophyta</taxon>
        <taxon>Magnoliopsida</taxon>
        <taxon>eudicotyledons</taxon>
        <taxon>Gunneridae</taxon>
        <taxon>Pentapetalae</taxon>
        <taxon>rosids</taxon>
        <taxon>malvids</taxon>
        <taxon>Malvales</taxon>
        <taxon>Dipterocarpaceae</taxon>
        <taxon>Rubroshorea</taxon>
    </lineage>
</organism>
<evidence type="ECO:0000313" key="2">
    <source>
        <dbReference type="EMBL" id="GKV18123.1"/>
    </source>
</evidence>
<dbReference type="Proteomes" id="UP001054252">
    <property type="component" value="Unassembled WGS sequence"/>
</dbReference>